<reference evidence="2" key="1">
    <citation type="submission" date="2023-06" db="EMBL/GenBank/DDBJ databases">
        <title>Uncultivated large filamentous bacteria from sulfidic sediments reveal new species and different genomic features in energy metabolism and defense.</title>
        <authorList>
            <person name="Fonseca A."/>
        </authorList>
    </citation>
    <scope>NUCLEOTIDE SEQUENCE</scope>
    <source>
        <strain evidence="2">HSG4</strain>
    </source>
</reference>
<accession>A0ABT7VTS7</accession>
<dbReference type="Proteomes" id="UP001171945">
    <property type="component" value="Unassembled WGS sequence"/>
</dbReference>
<gene>
    <name evidence="2" type="ORF">QUF54_06440</name>
</gene>
<dbReference type="InterPro" id="IPR011009">
    <property type="entry name" value="Kinase-like_dom_sf"/>
</dbReference>
<dbReference type="PROSITE" id="PS50011">
    <property type="entry name" value="PROTEIN_KINASE_DOM"/>
    <property type="match status" value="1"/>
</dbReference>
<proteinExistence type="predicted"/>
<dbReference type="SMART" id="SM00220">
    <property type="entry name" value="S_TKc"/>
    <property type="match status" value="1"/>
</dbReference>
<dbReference type="EMBL" id="JAUCGM010000381">
    <property type="protein sequence ID" value="MDM8562974.1"/>
    <property type="molecule type" value="Genomic_DNA"/>
</dbReference>
<dbReference type="Gene3D" id="1.10.510.10">
    <property type="entry name" value="Transferase(Phosphotransferase) domain 1"/>
    <property type="match status" value="1"/>
</dbReference>
<sequence>MCLEDFGGESLKYWLAERSFRLDELLKLAIRATEILGGIHKQHIIHKDINPTNLVFNPTTGVLKVIDFGISTQLSRQVMTLKNPNILEGTLAYMSPEQTGRMNRALDYRTDFYSLGVTFYELFTGQLPFKSTDAMKLVHCHIAKQPTPPVEVNPDVPTAISNLIMKLLEKTAEARYQSTWGIKTDLENCLNQFSQNGSIEIFQLANADISDRFQIPQKLYGRDHEIETLLAAFERVSQTSEVSKTLEVFRDGSQTSEVSKTSEVFRDGSQTSEVSKTSEVSCDSQTSEVSKTSEVSCDSQTSEVSKTSEVSCDSQTSEVSKTSEVFRENIYKSEIMLVAGFSGIGKSVLVKEIYKSLTEKQGYFISGKFDQFQRNIPYSAVVTAFGELVQQLLTESESQLIQWKDKLLTALSANGQLIIDILPEIELIIGSQPAVPKLGMTESKNRFNLVFQNFMRVFCQPEHPLVIFLDDLQWVDSATLNLLEVVMTDKDTNALFFIGVFRDNEVTSTHPLMMALDALSKENVVINKIVLKPLVYEDVNLLIADSLHKKSVESLTDLVMRKTKGNPFFVNQFLHTLYDEDLLHFVPPTDEKKGGWQWNIDKIEALNITDNVVDLMIAKLKKLPESTQQVLRLAACVGNHFDLETLSVIYEKSVAETFQDLQPALNEG</sequence>
<name>A0ABT7VTS7_9GAMM</name>
<dbReference type="Gene3D" id="3.40.50.300">
    <property type="entry name" value="P-loop containing nucleotide triphosphate hydrolases"/>
    <property type="match status" value="1"/>
</dbReference>
<dbReference type="SUPFAM" id="SSF56112">
    <property type="entry name" value="Protein kinase-like (PK-like)"/>
    <property type="match status" value="1"/>
</dbReference>
<protein>
    <submittedName>
        <fullName evidence="2">AAA family ATPase</fullName>
    </submittedName>
</protein>
<dbReference type="InterPro" id="IPR000719">
    <property type="entry name" value="Prot_kinase_dom"/>
</dbReference>
<dbReference type="SUPFAM" id="SSF52540">
    <property type="entry name" value="P-loop containing nucleoside triphosphate hydrolases"/>
    <property type="match status" value="1"/>
</dbReference>
<dbReference type="CDD" id="cd14014">
    <property type="entry name" value="STKc_PknB_like"/>
    <property type="match status" value="1"/>
</dbReference>
<comment type="caution">
    <text evidence="2">The sequence shown here is derived from an EMBL/GenBank/DDBJ whole genome shotgun (WGS) entry which is preliminary data.</text>
</comment>
<feature type="domain" description="Protein kinase" evidence="1">
    <location>
        <begin position="1"/>
        <end position="194"/>
    </location>
</feature>
<keyword evidence="3" id="KW-1185">Reference proteome</keyword>
<dbReference type="InterPro" id="IPR041664">
    <property type="entry name" value="AAA_16"/>
</dbReference>
<evidence type="ECO:0000313" key="2">
    <source>
        <dbReference type="EMBL" id="MDM8562974.1"/>
    </source>
</evidence>
<dbReference type="PANTHER" id="PTHR43642">
    <property type="entry name" value="HYBRID SIGNAL TRANSDUCTION HISTIDINE KINASE G"/>
    <property type="match status" value="1"/>
</dbReference>
<dbReference type="Pfam" id="PF13191">
    <property type="entry name" value="AAA_16"/>
    <property type="match status" value="1"/>
</dbReference>
<evidence type="ECO:0000259" key="1">
    <source>
        <dbReference type="PROSITE" id="PS50011"/>
    </source>
</evidence>
<dbReference type="Pfam" id="PF00069">
    <property type="entry name" value="Pkinase"/>
    <property type="match status" value="1"/>
</dbReference>
<dbReference type="InterPro" id="IPR027417">
    <property type="entry name" value="P-loop_NTPase"/>
</dbReference>
<feature type="non-terminal residue" evidence="2">
    <location>
        <position position="668"/>
    </location>
</feature>
<dbReference type="PANTHER" id="PTHR43642:SF1">
    <property type="entry name" value="HYBRID SIGNAL TRANSDUCTION HISTIDINE KINASE G"/>
    <property type="match status" value="1"/>
</dbReference>
<evidence type="ECO:0000313" key="3">
    <source>
        <dbReference type="Proteomes" id="UP001171945"/>
    </source>
</evidence>
<dbReference type="InterPro" id="IPR053159">
    <property type="entry name" value="Hybrid_Histidine_Kinase"/>
</dbReference>
<organism evidence="2 3">
    <name type="scientific">Candidatus Marithioploca araucensis</name>
    <dbReference type="NCBI Taxonomy" id="70273"/>
    <lineage>
        <taxon>Bacteria</taxon>
        <taxon>Pseudomonadati</taxon>
        <taxon>Pseudomonadota</taxon>
        <taxon>Gammaproteobacteria</taxon>
        <taxon>Thiotrichales</taxon>
        <taxon>Thiotrichaceae</taxon>
        <taxon>Candidatus Marithioploca</taxon>
    </lineage>
</organism>